<dbReference type="InterPro" id="IPR011008">
    <property type="entry name" value="Dimeric_a/b-barrel"/>
</dbReference>
<evidence type="ECO:0000256" key="1">
    <source>
        <dbReference type="ARBA" id="ARBA00014413"/>
    </source>
</evidence>
<dbReference type="GO" id="GO:0020037">
    <property type="term" value="F:heme binding"/>
    <property type="evidence" value="ECO:0007669"/>
    <property type="project" value="InterPro"/>
</dbReference>
<feature type="region of interest" description="Disordered" evidence="11">
    <location>
        <begin position="1"/>
        <end position="71"/>
    </location>
</feature>
<comment type="pathway">
    <text evidence="5">Porphyrin-containing compound metabolism.</text>
</comment>
<dbReference type="KEGG" id="erz:ER308_00365"/>
<comment type="cofactor">
    <cofactor evidence="9">
        <name>Fe-coproporphyrin III</name>
        <dbReference type="ChEBI" id="CHEBI:68438"/>
    </cofactor>
</comment>
<evidence type="ECO:0000256" key="4">
    <source>
        <dbReference type="ARBA" id="ARBA00023004"/>
    </source>
</evidence>
<evidence type="ECO:0000313" key="13">
    <source>
        <dbReference type="Proteomes" id="UP000291469"/>
    </source>
</evidence>
<evidence type="ECO:0000256" key="8">
    <source>
        <dbReference type="ARBA" id="ARBA00049896"/>
    </source>
</evidence>
<dbReference type="Pfam" id="PF06778">
    <property type="entry name" value="Chlor_dismutase"/>
    <property type="match status" value="1"/>
</dbReference>
<dbReference type="GO" id="GO:0016491">
    <property type="term" value="F:oxidoreductase activity"/>
    <property type="evidence" value="ECO:0007669"/>
    <property type="project" value="InterPro"/>
</dbReference>
<evidence type="ECO:0000313" key="12">
    <source>
        <dbReference type="EMBL" id="QBI18176.1"/>
    </source>
</evidence>
<evidence type="ECO:0000256" key="2">
    <source>
        <dbReference type="ARBA" id="ARBA00022617"/>
    </source>
</evidence>
<accession>A0A411YAE7</accession>
<keyword evidence="3" id="KW-0479">Metal-binding</keyword>
<dbReference type="Proteomes" id="UP000291469">
    <property type="component" value="Chromosome"/>
</dbReference>
<keyword evidence="2" id="KW-0349">Heme</keyword>
<feature type="compositionally biased region" description="Basic and acidic residues" evidence="11">
    <location>
        <begin position="56"/>
        <end position="65"/>
    </location>
</feature>
<keyword evidence="13" id="KW-1185">Reference proteome</keyword>
<evidence type="ECO:0000256" key="5">
    <source>
        <dbReference type="ARBA" id="ARBA00023444"/>
    </source>
</evidence>
<evidence type="ECO:0000256" key="7">
    <source>
        <dbReference type="ARBA" id="ARBA00030236"/>
    </source>
</evidence>
<dbReference type="EMBL" id="CP036402">
    <property type="protein sequence ID" value="QBI18176.1"/>
    <property type="molecule type" value="Genomic_DNA"/>
</dbReference>
<dbReference type="Gene3D" id="3.30.70.1030">
    <property type="entry name" value="Apc35880, domain 1"/>
    <property type="match status" value="2"/>
</dbReference>
<sequence length="344" mass="38339">MLLRAGEAVDEQQGSDAPLPTTGWPGRDVRQRAAVDPHDGRGGIGACHRGRSLGVRSDHRDDDYAGARCPDPPDTVKETVVPSVVPTEGWGVLHLFFHVRRELLEGAQGAARDFAGRLKAFDDRDGYQVLAFSVLGQKADFGVMALGPDLAALDGLHTELAGSPLGQALLPAASYLSLTELSDYGQTEEEEVERLRREGIEPGTDAHEEQLAAFRERMEAYARHRLYPDLPQRQVIGFYPMSKRRGGEHNWYLLDFEQRRRLMGAHAQTGRRFSDRITQLITASTGLDDWEWGVTLLADDPKALKDVVYTMRFDEVSARYSDFGPFVTGLVCEPDELFRHLHLT</sequence>
<feature type="compositionally biased region" description="Basic and acidic residues" evidence="11">
    <location>
        <begin position="27"/>
        <end position="41"/>
    </location>
</feature>
<dbReference type="InterPro" id="IPR010644">
    <property type="entry name" value="ChdC/CLD"/>
</dbReference>
<reference evidence="12 13" key="1">
    <citation type="submission" date="2019-01" db="EMBL/GenBank/DDBJ databases">
        <title>Egibacter rhizosphaerae EGI 80759T.</title>
        <authorList>
            <person name="Chen D.-D."/>
            <person name="Tian Y."/>
            <person name="Jiao J.-Y."/>
            <person name="Zhang X.-T."/>
            <person name="Zhang Y.-G."/>
            <person name="Zhang Y."/>
            <person name="Xiao M."/>
            <person name="Shu W.-S."/>
            <person name="Li W.-J."/>
        </authorList>
    </citation>
    <scope>NUCLEOTIDE SEQUENCE [LARGE SCALE GENOMIC DNA]</scope>
    <source>
        <strain evidence="12 13">EGI 80759</strain>
    </source>
</reference>
<dbReference type="PANTHER" id="PTHR36843:SF1">
    <property type="entry name" value="COPROHEME DECARBOXYLASE"/>
    <property type="match status" value="1"/>
</dbReference>
<proteinExistence type="predicted"/>
<gene>
    <name evidence="12" type="ORF">ER308_00365</name>
</gene>
<dbReference type="PANTHER" id="PTHR36843">
    <property type="entry name" value="HEME-DEPENDENT PEROXIDASE YWFI-RELATED"/>
    <property type="match status" value="1"/>
</dbReference>
<dbReference type="SUPFAM" id="SSF54909">
    <property type="entry name" value="Dimeric alpha+beta barrel"/>
    <property type="match status" value="1"/>
</dbReference>
<evidence type="ECO:0000256" key="6">
    <source>
        <dbReference type="ARBA" id="ARBA00029882"/>
    </source>
</evidence>
<keyword evidence="4" id="KW-0408">Iron</keyword>
<name>A0A411YAE7_9ACTN</name>
<protein>
    <recommendedName>
        <fullName evidence="1">Coproheme decarboxylase</fullName>
        <ecNumber evidence="10">1.3.98.5</ecNumber>
    </recommendedName>
    <alternativeName>
        <fullName evidence="6">Coproheme III oxidative decarboxylase</fullName>
    </alternativeName>
    <alternativeName>
        <fullName evidence="7">Hydrogen peroxide-dependent heme synthase</fullName>
    </alternativeName>
</protein>
<evidence type="ECO:0000256" key="9">
    <source>
        <dbReference type="ARBA" id="ARBA00049935"/>
    </source>
</evidence>
<dbReference type="EC" id="1.3.98.5" evidence="10"/>
<dbReference type="OrthoDB" id="9773646at2"/>
<organism evidence="12 13">
    <name type="scientific">Egibacter rhizosphaerae</name>
    <dbReference type="NCBI Taxonomy" id="1670831"/>
    <lineage>
        <taxon>Bacteria</taxon>
        <taxon>Bacillati</taxon>
        <taxon>Actinomycetota</taxon>
        <taxon>Nitriliruptoria</taxon>
        <taxon>Egibacterales</taxon>
        <taxon>Egibacteraceae</taxon>
        <taxon>Egibacter</taxon>
    </lineage>
</organism>
<evidence type="ECO:0000256" key="3">
    <source>
        <dbReference type="ARBA" id="ARBA00022723"/>
    </source>
</evidence>
<dbReference type="AlphaFoldDB" id="A0A411YAE7"/>
<comment type="catalytic activity">
    <reaction evidence="8">
        <text>Fe-coproporphyrin III + 2 H2O2 + 2 H(+) = heme b + 2 CO2 + 4 H2O</text>
        <dbReference type="Rhea" id="RHEA:56516"/>
        <dbReference type="ChEBI" id="CHEBI:15377"/>
        <dbReference type="ChEBI" id="CHEBI:15378"/>
        <dbReference type="ChEBI" id="CHEBI:16240"/>
        <dbReference type="ChEBI" id="CHEBI:16526"/>
        <dbReference type="ChEBI" id="CHEBI:60344"/>
        <dbReference type="ChEBI" id="CHEBI:68438"/>
        <dbReference type="EC" id="1.3.98.5"/>
    </reaction>
    <physiologicalReaction direction="left-to-right" evidence="8">
        <dbReference type="Rhea" id="RHEA:56517"/>
    </physiologicalReaction>
</comment>
<dbReference type="GO" id="GO:0046872">
    <property type="term" value="F:metal ion binding"/>
    <property type="evidence" value="ECO:0007669"/>
    <property type="project" value="UniProtKB-KW"/>
</dbReference>
<evidence type="ECO:0000256" key="11">
    <source>
        <dbReference type="SAM" id="MobiDB-lite"/>
    </source>
</evidence>
<evidence type="ECO:0000256" key="10">
    <source>
        <dbReference type="ARBA" id="ARBA00050019"/>
    </source>
</evidence>